<protein>
    <submittedName>
        <fullName evidence="3">MADF domain containing protein</fullName>
    </submittedName>
</protein>
<feature type="region of interest" description="Disordered" evidence="1">
    <location>
        <begin position="489"/>
        <end position="552"/>
    </location>
</feature>
<keyword evidence="2" id="KW-1185">Reference proteome</keyword>
<dbReference type="OrthoDB" id="5810745at2759"/>
<name>A0A7I4Y3U0_HAECO</name>
<accession>A0A7I4Y3U0</accession>
<feature type="compositionally biased region" description="Basic and acidic residues" evidence="1">
    <location>
        <begin position="220"/>
        <end position="234"/>
    </location>
</feature>
<evidence type="ECO:0000256" key="1">
    <source>
        <dbReference type="SAM" id="MobiDB-lite"/>
    </source>
</evidence>
<proteinExistence type="predicted"/>
<feature type="compositionally biased region" description="Polar residues" evidence="1">
    <location>
        <begin position="122"/>
        <end position="134"/>
    </location>
</feature>
<dbReference type="WBParaSite" id="HCON_00051890-00001">
    <property type="protein sequence ID" value="HCON_00051890-00001"/>
    <property type="gene ID" value="HCON_00051890"/>
</dbReference>
<sequence length="552" mass="63077">MLLSDIKKEEADDVIDITQLLPHDDTEDNLFPIQPASPFAEPVPFRTKKCSSAHSHFRLAPPLPGRYPMTYSALQRRRQFPDRFSYSNDDDQSTSNGPTFRAGHPSQRPPIMLNFKSKPRNKQTPGTVRRNQYRISDDGSKFTQITAEHPSPIHSRSPSPPRTLRELCETFLSPDELERLNSDKGPTPPPASIPPITEGTSKSSKRPRSRQSSTSPCAVEETRRKRPRISDKSSRLTQPTTSATENRQLLPPSPPPIPTAKPLPQPERLPGRLQQITSHKRPPSSFPLFPVRLVRSVELPEDLPSTSFEGDSLHGHNQRCPVQDRYPGTREISMFRKHDVLRHTIPGGEKCYIFLFKRTNHSHDVYRCRECKKRGLLVTVKVIGDNFLSDPCDEPHVCDPVDYLKDKVERLVYKKWREMQQNPRYADSACREVWKEMLDAFDDESLGDVEEREKMRIIYESSGYDNRRTTIARNIRRLRRMMYKEALAQADEGDDSVTGDDEASNSALDTDKELAEVSLFDPALCEENNTEESQRSPSSSYIEKLIKTEKSD</sequence>
<evidence type="ECO:0000313" key="2">
    <source>
        <dbReference type="Proteomes" id="UP000025227"/>
    </source>
</evidence>
<feature type="compositionally biased region" description="Pro residues" evidence="1">
    <location>
        <begin position="251"/>
        <end position="267"/>
    </location>
</feature>
<feature type="compositionally biased region" description="Polar residues" evidence="1">
    <location>
        <begin position="235"/>
        <end position="247"/>
    </location>
</feature>
<feature type="region of interest" description="Disordered" evidence="1">
    <location>
        <begin position="178"/>
        <end position="268"/>
    </location>
</feature>
<dbReference type="Proteomes" id="UP000025227">
    <property type="component" value="Unplaced"/>
</dbReference>
<organism evidence="2 3">
    <name type="scientific">Haemonchus contortus</name>
    <name type="common">Barber pole worm</name>
    <dbReference type="NCBI Taxonomy" id="6289"/>
    <lineage>
        <taxon>Eukaryota</taxon>
        <taxon>Metazoa</taxon>
        <taxon>Ecdysozoa</taxon>
        <taxon>Nematoda</taxon>
        <taxon>Chromadorea</taxon>
        <taxon>Rhabditida</taxon>
        <taxon>Rhabditina</taxon>
        <taxon>Rhabditomorpha</taxon>
        <taxon>Strongyloidea</taxon>
        <taxon>Trichostrongylidae</taxon>
        <taxon>Haemonchus</taxon>
    </lineage>
</organism>
<evidence type="ECO:0000313" key="3">
    <source>
        <dbReference type="WBParaSite" id="HCON_00051890-00001"/>
    </source>
</evidence>
<dbReference type="AlphaFoldDB" id="A0A7I4Y3U0"/>
<feature type="compositionally biased region" description="Acidic residues" evidence="1">
    <location>
        <begin position="491"/>
        <end position="503"/>
    </location>
</feature>
<feature type="region of interest" description="Disordered" evidence="1">
    <location>
        <begin position="83"/>
        <end position="163"/>
    </location>
</feature>
<reference evidence="3" key="1">
    <citation type="submission" date="2020-12" db="UniProtKB">
        <authorList>
            <consortium name="WormBaseParasite"/>
        </authorList>
    </citation>
    <scope>IDENTIFICATION</scope>
    <source>
        <strain evidence="3">MHco3</strain>
    </source>
</reference>